<dbReference type="InterPro" id="IPR002347">
    <property type="entry name" value="SDR_fam"/>
</dbReference>
<evidence type="ECO:0000313" key="3">
    <source>
        <dbReference type="RefSeq" id="XP_018329967.1"/>
    </source>
</evidence>
<dbReference type="GO" id="GO:0008202">
    <property type="term" value="P:steroid metabolic process"/>
    <property type="evidence" value="ECO:0007669"/>
    <property type="project" value="TreeGrafter"/>
</dbReference>
<dbReference type="PANTHER" id="PTHR43313:SF36">
    <property type="entry name" value="D-BETA-HYDROXYBUTYRATE DEHYDROGENASE, MITOCHONDRIAL"/>
    <property type="match status" value="1"/>
</dbReference>
<dbReference type="STRING" id="224129.A0A1W4XAX4"/>
<dbReference type="KEGG" id="apln:108740227"/>
<evidence type="ECO:0000256" key="1">
    <source>
        <dbReference type="SAM" id="Phobius"/>
    </source>
</evidence>
<protein>
    <submittedName>
        <fullName evidence="3 4">D-beta-hydroxybutyrate dehydrogenase, mitochondrial</fullName>
    </submittedName>
</protein>
<dbReference type="AlphaFoldDB" id="A0A1W4XAX4"/>
<keyword evidence="2" id="KW-1185">Reference proteome</keyword>
<dbReference type="GO" id="GO:0016491">
    <property type="term" value="F:oxidoreductase activity"/>
    <property type="evidence" value="ECO:0007669"/>
    <property type="project" value="TreeGrafter"/>
</dbReference>
<dbReference type="RefSeq" id="XP_018329968.1">
    <property type="nucleotide sequence ID" value="XM_018474466.2"/>
</dbReference>
<accession>A0A1W4XAX4</accession>
<dbReference type="RefSeq" id="XP_018329967.1">
    <property type="nucleotide sequence ID" value="XM_018474465.2"/>
</dbReference>
<evidence type="ECO:0000313" key="2">
    <source>
        <dbReference type="Proteomes" id="UP000192223"/>
    </source>
</evidence>
<keyword evidence="1" id="KW-1133">Transmembrane helix</keyword>
<proteinExistence type="predicted"/>
<organism evidence="2 3">
    <name type="scientific">Agrilus planipennis</name>
    <name type="common">Emerald ash borer</name>
    <name type="synonym">Agrilus marcopoli</name>
    <dbReference type="NCBI Taxonomy" id="224129"/>
    <lineage>
        <taxon>Eukaryota</taxon>
        <taxon>Metazoa</taxon>
        <taxon>Ecdysozoa</taxon>
        <taxon>Arthropoda</taxon>
        <taxon>Hexapoda</taxon>
        <taxon>Insecta</taxon>
        <taxon>Pterygota</taxon>
        <taxon>Neoptera</taxon>
        <taxon>Endopterygota</taxon>
        <taxon>Coleoptera</taxon>
        <taxon>Polyphaga</taxon>
        <taxon>Elateriformia</taxon>
        <taxon>Buprestoidea</taxon>
        <taxon>Buprestidae</taxon>
        <taxon>Agrilinae</taxon>
        <taxon>Agrilus</taxon>
    </lineage>
</organism>
<gene>
    <name evidence="3 4" type="primary">LOC108740227</name>
</gene>
<dbReference type="Proteomes" id="UP000192223">
    <property type="component" value="Unplaced"/>
</dbReference>
<dbReference type="InterPro" id="IPR036291">
    <property type="entry name" value="NAD(P)-bd_dom_sf"/>
</dbReference>
<keyword evidence="1" id="KW-0472">Membrane</keyword>
<sequence>MDVQTALVFALQLVALFSIAGALLLYLLCKIRGNSKPDENGTSPGGGKPVLITCCDNVVGLQVAIHLANRGFRVFAGLKEGATEGCNNDDSVPSRVIRSWQKHRESTECLTTGALIALPIDVTREDVLHEAVDIIRAHLPAGKDGLWAVINTGGLLYRGKLDQQNISHWDAMLKTTVLGILRVTRAFQGLLRSAGGRIITFGAIEGGEAGLVAYTASRYAVEGASNALREELSPMGIKVVCLNNHGLPDDLMFAMPKLKSKQESGDVSVDMSGCLDYYPTALSDTALQTLDVAITSGKPKRNYTLMRNPKWLNPLQFVKVV</sequence>
<dbReference type="SUPFAM" id="SSF51735">
    <property type="entry name" value="NAD(P)-binding Rossmann-fold domains"/>
    <property type="match status" value="1"/>
</dbReference>
<dbReference type="Gene3D" id="3.40.50.720">
    <property type="entry name" value="NAD(P)-binding Rossmann-like Domain"/>
    <property type="match status" value="1"/>
</dbReference>
<dbReference type="OrthoDB" id="9876299at2759"/>
<dbReference type="PANTHER" id="PTHR43313">
    <property type="entry name" value="SHORT-CHAIN DEHYDROGENASE/REDUCTASE FAMILY 9C"/>
    <property type="match status" value="1"/>
</dbReference>
<dbReference type="Pfam" id="PF00106">
    <property type="entry name" value="adh_short"/>
    <property type="match status" value="1"/>
</dbReference>
<evidence type="ECO:0000313" key="4">
    <source>
        <dbReference type="RefSeq" id="XP_018329968.1"/>
    </source>
</evidence>
<feature type="transmembrane region" description="Helical" evidence="1">
    <location>
        <begin position="6"/>
        <end position="28"/>
    </location>
</feature>
<reference evidence="3 4" key="1">
    <citation type="submission" date="2025-04" db="UniProtKB">
        <authorList>
            <consortium name="RefSeq"/>
        </authorList>
    </citation>
    <scope>IDENTIFICATION</scope>
    <source>
        <tissue evidence="3 4">Entire body</tissue>
    </source>
</reference>
<keyword evidence="1" id="KW-0812">Transmembrane</keyword>
<dbReference type="GeneID" id="108740227"/>
<name>A0A1W4XAX4_AGRPL</name>